<dbReference type="Proteomes" id="UP001600039">
    <property type="component" value="Unassembled WGS sequence"/>
</dbReference>
<dbReference type="RefSeq" id="WP_379858840.1">
    <property type="nucleotide sequence ID" value="NZ_JBHZQA010000010.1"/>
</dbReference>
<reference evidence="1 2" key="1">
    <citation type="submission" date="2024-06" db="EMBL/GenBank/DDBJ databases">
        <title>Flavobacterium spp. isolated from glacier.</title>
        <authorList>
            <person name="Han D."/>
        </authorList>
    </citation>
    <scope>NUCLEOTIDE SEQUENCE [LARGE SCALE GENOMIC DNA]</scope>
    <source>
        <strain evidence="1 2">LB3P45</strain>
    </source>
</reference>
<keyword evidence="2" id="KW-1185">Reference proteome</keyword>
<sequence>MIKATYQIGVDILGFPIYVEHEVYRGEEEVNKFNPVKSFWVKVIEKIVKQH</sequence>
<comment type="caution">
    <text evidence="1">The sequence shown here is derived from an EMBL/GenBank/DDBJ whole genome shotgun (WGS) entry which is preliminary data.</text>
</comment>
<proteinExistence type="predicted"/>
<gene>
    <name evidence="1" type="ORF">ACFX5D_14065</name>
</gene>
<name>A0ABW6HPV6_9FLAO</name>
<organism evidence="1 2">
    <name type="scientific">Flavobacterium fructosi</name>
    <dbReference type="NCBI Taxonomy" id="3230416"/>
    <lineage>
        <taxon>Bacteria</taxon>
        <taxon>Pseudomonadati</taxon>
        <taxon>Bacteroidota</taxon>
        <taxon>Flavobacteriia</taxon>
        <taxon>Flavobacteriales</taxon>
        <taxon>Flavobacteriaceae</taxon>
        <taxon>Flavobacterium</taxon>
    </lineage>
</organism>
<evidence type="ECO:0000313" key="1">
    <source>
        <dbReference type="EMBL" id="MFE3849094.1"/>
    </source>
</evidence>
<accession>A0ABW6HPV6</accession>
<protein>
    <submittedName>
        <fullName evidence="1">Uncharacterized protein</fullName>
    </submittedName>
</protein>
<evidence type="ECO:0000313" key="2">
    <source>
        <dbReference type="Proteomes" id="UP001600039"/>
    </source>
</evidence>
<dbReference type="EMBL" id="JBHZQA010000010">
    <property type="protein sequence ID" value="MFE3849094.1"/>
    <property type="molecule type" value="Genomic_DNA"/>
</dbReference>